<dbReference type="RefSeq" id="WP_072740002.1">
    <property type="nucleotide sequence ID" value="NZ_CP048813.1"/>
</dbReference>
<evidence type="ECO:0000313" key="2">
    <source>
        <dbReference type="Proteomes" id="UP000183263"/>
    </source>
</evidence>
<dbReference type="GO" id="GO:0003824">
    <property type="term" value="F:catalytic activity"/>
    <property type="evidence" value="ECO:0007669"/>
    <property type="project" value="UniProtKB-ARBA"/>
</dbReference>
<evidence type="ECO:0000313" key="1">
    <source>
        <dbReference type="EMBL" id="SDJ21154.1"/>
    </source>
</evidence>
<dbReference type="OrthoDB" id="63519at2"/>
<dbReference type="Pfam" id="PF12697">
    <property type="entry name" value="Abhydrolase_6"/>
    <property type="match status" value="1"/>
</dbReference>
<accession>A0A1G8RVS1</accession>
<dbReference type="PANTHER" id="PTHR43194:SF2">
    <property type="entry name" value="PEROXISOMAL MEMBRANE PROTEIN LPX1"/>
    <property type="match status" value="1"/>
</dbReference>
<dbReference type="SUPFAM" id="SSF53474">
    <property type="entry name" value="alpha/beta-Hydrolases"/>
    <property type="match status" value="1"/>
</dbReference>
<name>A0A1G8RVS1_9NOCA</name>
<proteinExistence type="predicted"/>
<dbReference type="InterPro" id="IPR050228">
    <property type="entry name" value="Carboxylesterase_BioH"/>
</dbReference>
<dbReference type="Gene3D" id="3.40.50.1820">
    <property type="entry name" value="alpha/beta hydrolase"/>
    <property type="match status" value="1"/>
</dbReference>
<organism evidence="1 2">
    <name type="scientific">Rhodococcus triatomae</name>
    <dbReference type="NCBI Taxonomy" id="300028"/>
    <lineage>
        <taxon>Bacteria</taxon>
        <taxon>Bacillati</taxon>
        <taxon>Actinomycetota</taxon>
        <taxon>Actinomycetes</taxon>
        <taxon>Mycobacteriales</taxon>
        <taxon>Nocardiaceae</taxon>
        <taxon>Rhodococcus</taxon>
    </lineage>
</organism>
<dbReference type="AlphaFoldDB" id="A0A1G8RVS1"/>
<gene>
    <name evidence="1" type="ORF">SAMN05444695_11916</name>
</gene>
<protein>
    <submittedName>
        <fullName evidence="1">Pimeloyl-ACP methyl ester carboxylesterase</fullName>
    </submittedName>
</protein>
<dbReference type="InterPro" id="IPR000073">
    <property type="entry name" value="AB_hydrolase_1"/>
</dbReference>
<dbReference type="PANTHER" id="PTHR43194">
    <property type="entry name" value="HYDROLASE ALPHA/BETA FOLD FAMILY"/>
    <property type="match status" value="1"/>
</dbReference>
<dbReference type="EMBL" id="FNDN01000019">
    <property type="protein sequence ID" value="SDJ21154.1"/>
    <property type="molecule type" value="Genomic_DNA"/>
</dbReference>
<dbReference type="InterPro" id="IPR029058">
    <property type="entry name" value="AB_hydrolase_fold"/>
</dbReference>
<dbReference type="Proteomes" id="UP000183263">
    <property type="component" value="Unassembled WGS sequence"/>
</dbReference>
<sequence length="264" mass="29809">MDLHAPREVDLHPLHDEGGTGRPILLLHGLMGSARTWHRHLPWLREFGHVYTFDAAGHGRPAPPELTTEAFVEDLVRHLDGGREAGRFDEPLTVVGHSMGGLHGWMLAATRPELVRALVVEDMAPDFRGRTAENWATMIAAWPQPFPSEAAMLDHFGPVAGRYFLDSFDRRPDGWYLHGAVETFRDISEEWGTRDFWEQWASVRVPSLLIEGEHTITPEGQMAKMAEIGPEATHVRIADAGHLVHDDQPERYRAAVEEFLTRVR</sequence>
<keyword evidence="2" id="KW-1185">Reference proteome</keyword>
<reference evidence="1 2" key="1">
    <citation type="submission" date="2016-10" db="EMBL/GenBank/DDBJ databases">
        <authorList>
            <person name="de Groot N.N."/>
        </authorList>
    </citation>
    <scope>NUCLEOTIDE SEQUENCE [LARGE SCALE GENOMIC DNA]</scope>
    <source>
        <strain evidence="1 2">DSM 44892</strain>
    </source>
</reference>